<sequence length="105" mass="11155">MMEHSTCEERLRQSPQLGPGFQLLESLTCAGGEVGKDICAAGGGSPLVCPIEDSANQYYQAGIVSWGYNCGLDGVPGVYTKVAEVRRSIDDQMVANGYDTVSYTA</sequence>
<dbReference type="Gene3D" id="2.40.10.10">
    <property type="entry name" value="Trypsin-like serine proteases"/>
    <property type="match status" value="1"/>
</dbReference>
<dbReference type="PANTHER" id="PTHR24258">
    <property type="entry name" value="SERINE PROTEASE-RELATED"/>
    <property type="match status" value="1"/>
</dbReference>
<evidence type="ECO:0000313" key="3">
    <source>
        <dbReference type="Proteomes" id="UP001549920"/>
    </source>
</evidence>
<evidence type="ECO:0000259" key="1">
    <source>
        <dbReference type="PROSITE" id="PS50240"/>
    </source>
</evidence>
<reference evidence="2 3" key="1">
    <citation type="submission" date="2024-06" db="EMBL/GenBank/DDBJ databases">
        <title>A chromosome-level genome assembly of beet webworm, Loxostege sticticalis.</title>
        <authorList>
            <person name="Zhang Y."/>
        </authorList>
    </citation>
    <scope>NUCLEOTIDE SEQUENCE [LARGE SCALE GENOMIC DNA]</scope>
    <source>
        <strain evidence="2">AQ026</strain>
        <tissue evidence="2">Whole body</tissue>
    </source>
</reference>
<name>A0ABR3GZT0_LOXSC</name>
<protein>
    <recommendedName>
        <fullName evidence="1">Peptidase S1 domain-containing protein</fullName>
    </recommendedName>
</protein>
<dbReference type="PROSITE" id="PS50240">
    <property type="entry name" value="TRYPSIN_DOM"/>
    <property type="match status" value="1"/>
</dbReference>
<dbReference type="PANTHER" id="PTHR24258:SF129">
    <property type="entry name" value="LP15124P-RELATED"/>
    <property type="match status" value="1"/>
</dbReference>
<dbReference type="EMBL" id="JBEUOH010000031">
    <property type="protein sequence ID" value="KAL0852983.1"/>
    <property type="molecule type" value="Genomic_DNA"/>
</dbReference>
<dbReference type="Proteomes" id="UP001549920">
    <property type="component" value="Unassembled WGS sequence"/>
</dbReference>
<gene>
    <name evidence="2" type="ORF">ABMA27_012766</name>
</gene>
<proteinExistence type="predicted"/>
<comment type="caution">
    <text evidence="2">The sequence shown here is derived from an EMBL/GenBank/DDBJ whole genome shotgun (WGS) entry which is preliminary data.</text>
</comment>
<dbReference type="InterPro" id="IPR043504">
    <property type="entry name" value="Peptidase_S1_PA_chymotrypsin"/>
</dbReference>
<evidence type="ECO:0000313" key="2">
    <source>
        <dbReference type="EMBL" id="KAL0852983.1"/>
    </source>
</evidence>
<dbReference type="SUPFAM" id="SSF50494">
    <property type="entry name" value="Trypsin-like serine proteases"/>
    <property type="match status" value="1"/>
</dbReference>
<dbReference type="InterPro" id="IPR001254">
    <property type="entry name" value="Trypsin_dom"/>
</dbReference>
<keyword evidence="3" id="KW-1185">Reference proteome</keyword>
<accession>A0ABR3GZT0</accession>
<dbReference type="InterPro" id="IPR009003">
    <property type="entry name" value="Peptidase_S1_PA"/>
</dbReference>
<dbReference type="Pfam" id="PF00089">
    <property type="entry name" value="Trypsin"/>
    <property type="match status" value="1"/>
</dbReference>
<organism evidence="2 3">
    <name type="scientific">Loxostege sticticalis</name>
    <name type="common">Beet webworm moth</name>
    <dbReference type="NCBI Taxonomy" id="481309"/>
    <lineage>
        <taxon>Eukaryota</taxon>
        <taxon>Metazoa</taxon>
        <taxon>Ecdysozoa</taxon>
        <taxon>Arthropoda</taxon>
        <taxon>Hexapoda</taxon>
        <taxon>Insecta</taxon>
        <taxon>Pterygota</taxon>
        <taxon>Neoptera</taxon>
        <taxon>Endopterygota</taxon>
        <taxon>Lepidoptera</taxon>
        <taxon>Glossata</taxon>
        <taxon>Ditrysia</taxon>
        <taxon>Pyraloidea</taxon>
        <taxon>Crambidae</taxon>
        <taxon>Pyraustinae</taxon>
        <taxon>Loxostege</taxon>
    </lineage>
</organism>
<feature type="domain" description="Peptidase S1" evidence="1">
    <location>
        <begin position="1"/>
        <end position="94"/>
    </location>
</feature>